<dbReference type="InterPro" id="IPR029058">
    <property type="entry name" value="AB_hydrolase_fold"/>
</dbReference>
<organism evidence="3 4">
    <name type="scientific">Dioscorea cayennensis subsp. rotundata</name>
    <name type="common">White Guinea yam</name>
    <name type="synonym">Dioscorea rotundata</name>
    <dbReference type="NCBI Taxonomy" id="55577"/>
    <lineage>
        <taxon>Eukaryota</taxon>
        <taxon>Viridiplantae</taxon>
        <taxon>Streptophyta</taxon>
        <taxon>Embryophyta</taxon>
        <taxon>Tracheophyta</taxon>
        <taxon>Spermatophyta</taxon>
        <taxon>Magnoliopsida</taxon>
        <taxon>Liliopsida</taxon>
        <taxon>Dioscoreales</taxon>
        <taxon>Dioscoreaceae</taxon>
        <taxon>Dioscorea</taxon>
    </lineage>
</organism>
<dbReference type="InterPro" id="IPR050466">
    <property type="entry name" value="Carboxylest/Gibb_receptor"/>
</dbReference>
<dbReference type="AlphaFoldDB" id="A0AB40BV52"/>
<reference evidence="4" key="1">
    <citation type="submission" date="2025-08" db="UniProtKB">
        <authorList>
            <consortium name="RefSeq"/>
        </authorList>
    </citation>
    <scope>IDENTIFICATION</scope>
</reference>
<dbReference type="PROSITE" id="PS01174">
    <property type="entry name" value="LIPASE_GDXG_SER"/>
    <property type="match status" value="1"/>
</dbReference>
<dbReference type="GeneID" id="120267734"/>
<dbReference type="RefSeq" id="XP_039131348.1">
    <property type="nucleotide sequence ID" value="XM_039275414.1"/>
</dbReference>
<dbReference type="InterPro" id="IPR033140">
    <property type="entry name" value="Lipase_GDXG_put_SER_AS"/>
</dbReference>
<dbReference type="Pfam" id="PF07859">
    <property type="entry name" value="Abhydrolase_3"/>
    <property type="match status" value="1"/>
</dbReference>
<dbReference type="PANTHER" id="PTHR23024:SF535">
    <property type="entry name" value="OS07G0162900 PROTEIN"/>
    <property type="match status" value="1"/>
</dbReference>
<proteinExistence type="predicted"/>
<evidence type="ECO:0000256" key="1">
    <source>
        <dbReference type="PROSITE-ProRule" id="PRU10038"/>
    </source>
</evidence>
<name>A0AB40BV52_DIOCR</name>
<dbReference type="SUPFAM" id="SSF53474">
    <property type="entry name" value="alpha/beta-Hydrolases"/>
    <property type="match status" value="1"/>
</dbReference>
<dbReference type="Gene3D" id="3.40.50.1820">
    <property type="entry name" value="alpha/beta hydrolase"/>
    <property type="match status" value="1"/>
</dbReference>
<dbReference type="InterPro" id="IPR013094">
    <property type="entry name" value="AB_hydrolase_3"/>
</dbReference>
<sequence length="326" mass="36256">MAGDATAPQVVDDCRGVLRVFDDGSIWRSLNPSFTTTVFDDGSIEWKDLPFGSPDLGLHLRLYRPSNPSSSSPLPIFFYFHGGGFCIGSRTWPNCQNYCFRLARDLSAIIIAPDYRLSPEHPLPAAIHDGFASLDWLRSQASEANPDPWLSPSSADFSRIFISGDSAGGTITHHLSLRSSFSDPSPIRIRGFILLMPFFGGEIHTSSETECPPDAFLNLELNDRYWRLSLPRGATRDDPISNPFGPGGPDLESVRFESMMVVVGGKDLLRDRAVEYAGWLKELGKPVQLVEFVDQQHGFFTLDPWSQPSDQLMASIKRFMQDNHSA</sequence>
<evidence type="ECO:0000259" key="2">
    <source>
        <dbReference type="Pfam" id="PF07859"/>
    </source>
</evidence>
<feature type="active site" evidence="1">
    <location>
        <position position="166"/>
    </location>
</feature>
<keyword evidence="3" id="KW-1185">Reference proteome</keyword>
<dbReference type="Proteomes" id="UP001515500">
    <property type="component" value="Chromosome 8"/>
</dbReference>
<evidence type="ECO:0000313" key="4">
    <source>
        <dbReference type="RefSeq" id="XP_039131348.1"/>
    </source>
</evidence>
<feature type="domain" description="Alpha/beta hydrolase fold-3" evidence="2">
    <location>
        <begin position="78"/>
        <end position="300"/>
    </location>
</feature>
<evidence type="ECO:0000313" key="3">
    <source>
        <dbReference type="Proteomes" id="UP001515500"/>
    </source>
</evidence>
<dbReference type="GO" id="GO:0016787">
    <property type="term" value="F:hydrolase activity"/>
    <property type="evidence" value="ECO:0007669"/>
    <property type="project" value="InterPro"/>
</dbReference>
<dbReference type="PANTHER" id="PTHR23024">
    <property type="entry name" value="ARYLACETAMIDE DEACETYLASE"/>
    <property type="match status" value="1"/>
</dbReference>
<accession>A0AB40BV52</accession>
<gene>
    <name evidence="4" type="primary">LOC120267734</name>
</gene>
<protein>
    <submittedName>
        <fullName evidence="4">Probable carboxylesterase 15</fullName>
    </submittedName>
</protein>